<protein>
    <submittedName>
        <fullName evidence="1">Uncharacterized protein</fullName>
    </submittedName>
</protein>
<gene>
    <name evidence="1" type="ORF">OCBIM_22038451mg</name>
</gene>
<reference evidence="1" key="1">
    <citation type="submission" date="2015-07" db="EMBL/GenBank/DDBJ databases">
        <title>MeaNS - Measles Nucleotide Surveillance Program.</title>
        <authorList>
            <person name="Tran T."/>
            <person name="Druce J."/>
        </authorList>
    </citation>
    <scope>NUCLEOTIDE SEQUENCE</scope>
    <source>
        <strain evidence="1">UCB-OBI-ISO-001</strain>
        <tissue evidence="1">Gonad</tissue>
    </source>
</reference>
<accession>A0A0L8G7S2</accession>
<evidence type="ECO:0000313" key="1">
    <source>
        <dbReference type="EMBL" id="KOF73067.1"/>
    </source>
</evidence>
<sequence length="53" mass="6623">MSPAHAAATTISINIINHYTRRRCLRRHLYHQSHYHHYEYYHHHKSWRVNDWG</sequence>
<proteinExistence type="predicted"/>
<organism evidence="1">
    <name type="scientific">Octopus bimaculoides</name>
    <name type="common">California two-spotted octopus</name>
    <dbReference type="NCBI Taxonomy" id="37653"/>
    <lineage>
        <taxon>Eukaryota</taxon>
        <taxon>Metazoa</taxon>
        <taxon>Spiralia</taxon>
        <taxon>Lophotrochozoa</taxon>
        <taxon>Mollusca</taxon>
        <taxon>Cephalopoda</taxon>
        <taxon>Coleoidea</taxon>
        <taxon>Octopodiformes</taxon>
        <taxon>Octopoda</taxon>
        <taxon>Incirrata</taxon>
        <taxon>Octopodidae</taxon>
        <taxon>Octopus</taxon>
    </lineage>
</organism>
<name>A0A0L8G7S2_OCTBM</name>
<dbReference type="EMBL" id="KQ423342">
    <property type="protein sequence ID" value="KOF73067.1"/>
    <property type="molecule type" value="Genomic_DNA"/>
</dbReference>
<dbReference type="AlphaFoldDB" id="A0A0L8G7S2"/>